<keyword evidence="3" id="KW-1185">Reference proteome</keyword>
<evidence type="ECO:0000256" key="1">
    <source>
        <dbReference type="SAM" id="Phobius"/>
    </source>
</evidence>
<evidence type="ECO:0000313" key="3">
    <source>
        <dbReference type="Proteomes" id="UP000004367"/>
    </source>
</evidence>
<keyword evidence="1" id="KW-1133">Transmembrane helix</keyword>
<reference evidence="2 3" key="1">
    <citation type="submission" date="2012-02" db="EMBL/GenBank/DDBJ databases">
        <title>Whole genome shotgun sequence of Mobilicoccus pelagius NBRC 104925.</title>
        <authorList>
            <person name="Yoshida Y."/>
            <person name="Hosoyama A."/>
            <person name="Tsuchikane K."/>
            <person name="Katsumata H."/>
            <person name="Yamazaki S."/>
            <person name="Fujita N."/>
        </authorList>
    </citation>
    <scope>NUCLEOTIDE SEQUENCE [LARGE SCALE GENOMIC DNA]</scope>
    <source>
        <strain evidence="2 3">NBRC 104925</strain>
    </source>
</reference>
<evidence type="ECO:0008006" key="4">
    <source>
        <dbReference type="Google" id="ProtNLM"/>
    </source>
</evidence>
<evidence type="ECO:0000313" key="2">
    <source>
        <dbReference type="EMBL" id="GAB48873.1"/>
    </source>
</evidence>
<proteinExistence type="predicted"/>
<comment type="caution">
    <text evidence="2">The sequence shown here is derived from an EMBL/GenBank/DDBJ whole genome shotgun (WGS) entry which is preliminary data.</text>
</comment>
<dbReference type="RefSeq" id="WP_009482771.1">
    <property type="nucleotide sequence ID" value="NZ_BAFE01000062.1"/>
</dbReference>
<dbReference type="Proteomes" id="UP000004367">
    <property type="component" value="Unassembled WGS sequence"/>
</dbReference>
<keyword evidence="1" id="KW-0812">Transmembrane</keyword>
<organism evidence="2 3">
    <name type="scientific">Mobilicoccus pelagius NBRC 104925</name>
    <dbReference type="NCBI Taxonomy" id="1089455"/>
    <lineage>
        <taxon>Bacteria</taxon>
        <taxon>Bacillati</taxon>
        <taxon>Actinomycetota</taxon>
        <taxon>Actinomycetes</taxon>
        <taxon>Micrococcales</taxon>
        <taxon>Dermatophilaceae</taxon>
        <taxon>Mobilicoccus</taxon>
    </lineage>
</organism>
<protein>
    <recommendedName>
        <fullName evidence="4">Transmembrane protein</fullName>
    </recommendedName>
</protein>
<gene>
    <name evidence="2" type="ORF">MOPEL_084_00070</name>
</gene>
<sequence>MENHWTSQAYDPAQALADAGTSRQAAADRLVTPPWYHPVLGANLAVLVLAAALPLPTVTLVLVALGSMLVSAALIHRYQRLTGVWIGPAQAGPRSRLLWALYALAIAAAMAVAILVRAQQLPVGWAWVAAAVSAVGTVVLGRRIDATLRDEIRGGRAAAPEARR</sequence>
<dbReference type="EMBL" id="BAFE01000062">
    <property type="protein sequence ID" value="GAB48873.1"/>
    <property type="molecule type" value="Genomic_DNA"/>
</dbReference>
<accession>H5UT15</accession>
<name>H5UT15_9MICO</name>
<feature type="transmembrane region" description="Helical" evidence="1">
    <location>
        <begin position="124"/>
        <end position="141"/>
    </location>
</feature>
<keyword evidence="1" id="KW-0472">Membrane</keyword>
<dbReference type="AlphaFoldDB" id="H5UT15"/>
<feature type="transmembrane region" description="Helical" evidence="1">
    <location>
        <begin position="97"/>
        <end position="118"/>
    </location>
</feature>
<dbReference type="STRING" id="1089455.MOPEL_084_00070"/>
<dbReference type="OrthoDB" id="3297538at2"/>
<dbReference type="eggNOG" id="ENOG50330JP">
    <property type="taxonomic scope" value="Bacteria"/>
</dbReference>
<feature type="transmembrane region" description="Helical" evidence="1">
    <location>
        <begin position="44"/>
        <end position="76"/>
    </location>
</feature>